<dbReference type="Proteomes" id="UP000801492">
    <property type="component" value="Unassembled WGS sequence"/>
</dbReference>
<organism evidence="2 3">
    <name type="scientific">Ignelater luminosus</name>
    <name type="common">Cucubano</name>
    <name type="synonym">Pyrophorus luminosus</name>
    <dbReference type="NCBI Taxonomy" id="2038154"/>
    <lineage>
        <taxon>Eukaryota</taxon>
        <taxon>Metazoa</taxon>
        <taxon>Ecdysozoa</taxon>
        <taxon>Arthropoda</taxon>
        <taxon>Hexapoda</taxon>
        <taxon>Insecta</taxon>
        <taxon>Pterygota</taxon>
        <taxon>Neoptera</taxon>
        <taxon>Endopterygota</taxon>
        <taxon>Coleoptera</taxon>
        <taxon>Polyphaga</taxon>
        <taxon>Elateriformia</taxon>
        <taxon>Elateroidea</taxon>
        <taxon>Elateridae</taxon>
        <taxon>Agrypninae</taxon>
        <taxon>Pyrophorini</taxon>
        <taxon>Ignelater</taxon>
    </lineage>
</organism>
<sequence length="111" mass="11969">MSLLRLRRRSRISKSSRNLATECSEAGASSDNNEGSNSAESSLSNKVKSELNISECVANENVAASKPSNDDNKLSVKLNGSGNDDSVVIPSNDEREEDEENSSDSDDEDEE</sequence>
<protein>
    <submittedName>
        <fullName evidence="2">Uncharacterized protein</fullName>
    </submittedName>
</protein>
<feature type="compositionally biased region" description="Basic residues" evidence="1">
    <location>
        <begin position="1"/>
        <end position="14"/>
    </location>
</feature>
<evidence type="ECO:0000313" key="3">
    <source>
        <dbReference type="Proteomes" id="UP000801492"/>
    </source>
</evidence>
<feature type="non-terminal residue" evidence="2">
    <location>
        <position position="111"/>
    </location>
</feature>
<accession>A0A8K0CFD2</accession>
<comment type="caution">
    <text evidence="2">The sequence shown here is derived from an EMBL/GenBank/DDBJ whole genome shotgun (WGS) entry which is preliminary data.</text>
</comment>
<evidence type="ECO:0000313" key="2">
    <source>
        <dbReference type="EMBL" id="KAF2885154.1"/>
    </source>
</evidence>
<evidence type="ECO:0000256" key="1">
    <source>
        <dbReference type="SAM" id="MobiDB-lite"/>
    </source>
</evidence>
<feature type="region of interest" description="Disordered" evidence="1">
    <location>
        <begin position="62"/>
        <end position="111"/>
    </location>
</feature>
<keyword evidence="3" id="KW-1185">Reference proteome</keyword>
<dbReference type="EMBL" id="VTPC01090027">
    <property type="protein sequence ID" value="KAF2885154.1"/>
    <property type="molecule type" value="Genomic_DNA"/>
</dbReference>
<gene>
    <name evidence="2" type="ORF">ILUMI_21030</name>
</gene>
<feature type="region of interest" description="Disordered" evidence="1">
    <location>
        <begin position="1"/>
        <end position="46"/>
    </location>
</feature>
<reference evidence="2" key="1">
    <citation type="submission" date="2019-08" db="EMBL/GenBank/DDBJ databases">
        <title>The genome of the North American firefly Photinus pyralis.</title>
        <authorList>
            <consortium name="Photinus pyralis genome working group"/>
            <person name="Fallon T.R."/>
            <person name="Sander Lower S.E."/>
            <person name="Weng J.-K."/>
        </authorList>
    </citation>
    <scope>NUCLEOTIDE SEQUENCE</scope>
    <source>
        <strain evidence="2">TRF0915ILg1</strain>
        <tissue evidence="2">Whole body</tissue>
    </source>
</reference>
<proteinExistence type="predicted"/>
<name>A0A8K0CFD2_IGNLU</name>
<feature type="compositionally biased region" description="Acidic residues" evidence="1">
    <location>
        <begin position="94"/>
        <end position="111"/>
    </location>
</feature>
<feature type="compositionally biased region" description="Polar residues" evidence="1">
    <location>
        <begin position="27"/>
        <end position="46"/>
    </location>
</feature>
<dbReference type="AlphaFoldDB" id="A0A8K0CFD2"/>